<dbReference type="SUPFAM" id="SSF53448">
    <property type="entry name" value="Nucleotide-diphospho-sugar transferases"/>
    <property type="match status" value="1"/>
</dbReference>
<protein>
    <submittedName>
        <fullName evidence="3">Adenosylcobinamide-phosphate guanylyltransferase</fullName>
    </submittedName>
</protein>
<dbReference type="GO" id="GO:0016779">
    <property type="term" value="F:nucleotidyltransferase activity"/>
    <property type="evidence" value="ECO:0007669"/>
    <property type="project" value="UniProtKB-KW"/>
</dbReference>
<proteinExistence type="predicted"/>
<dbReference type="PANTHER" id="PTHR43777:SF1">
    <property type="entry name" value="MOLYBDENUM COFACTOR CYTIDYLYLTRANSFERASE"/>
    <property type="match status" value="1"/>
</dbReference>
<keyword evidence="4" id="KW-1185">Reference proteome</keyword>
<feature type="compositionally biased region" description="Acidic residues" evidence="1">
    <location>
        <begin position="202"/>
        <end position="213"/>
    </location>
</feature>
<evidence type="ECO:0000256" key="1">
    <source>
        <dbReference type="SAM" id="MobiDB-lite"/>
    </source>
</evidence>
<dbReference type="AlphaFoldDB" id="A0A1I0PE35"/>
<name>A0A1I0PE35_9EURY</name>
<feature type="domain" description="MobA-like NTP transferase" evidence="2">
    <location>
        <begin position="2"/>
        <end position="146"/>
    </location>
</feature>
<dbReference type="Gene3D" id="3.90.550.10">
    <property type="entry name" value="Spore Coat Polysaccharide Biosynthesis Protein SpsA, Chain A"/>
    <property type="match status" value="1"/>
</dbReference>
<sequence length="213" mass="22776">MCGGKGTRLESPHEKPLHPIDGDPMVDRVLGALRESRIEAIHAAVSPNAPETRSHLESVDGVATIETPGDGYVADLLAVLDRSEIEPPVLTVAADLPLLEAAVVDRVLAARGDGGASRTVCVPAALKRRLGVSIDARLEPEDHLAPTGVNVVGDPDDTTTMTDVYYDSRLAVNVNRLEDARLATELLRDRRTEPVTTTESETSSDAETDAEER</sequence>
<dbReference type="InterPro" id="IPR025877">
    <property type="entry name" value="MobA-like_NTP_Trfase"/>
</dbReference>
<dbReference type="Proteomes" id="UP000183275">
    <property type="component" value="Unassembled WGS sequence"/>
</dbReference>
<evidence type="ECO:0000313" key="4">
    <source>
        <dbReference type="Proteomes" id="UP000183275"/>
    </source>
</evidence>
<evidence type="ECO:0000259" key="2">
    <source>
        <dbReference type="Pfam" id="PF12804"/>
    </source>
</evidence>
<dbReference type="Pfam" id="PF12804">
    <property type="entry name" value="NTP_transf_3"/>
    <property type="match status" value="1"/>
</dbReference>
<feature type="region of interest" description="Disordered" evidence="1">
    <location>
        <begin position="188"/>
        <end position="213"/>
    </location>
</feature>
<keyword evidence="3" id="KW-0548">Nucleotidyltransferase</keyword>
<dbReference type="OrthoDB" id="9782at2157"/>
<dbReference type="STRING" id="1202768.SAMN05216285_2401"/>
<dbReference type="RefSeq" id="WP_081985412.1">
    <property type="nucleotide sequence ID" value="NZ_FOIS01000003.1"/>
</dbReference>
<accession>A0A1I0PE35</accession>
<dbReference type="InterPro" id="IPR029044">
    <property type="entry name" value="Nucleotide-diphossugar_trans"/>
</dbReference>
<dbReference type="PANTHER" id="PTHR43777">
    <property type="entry name" value="MOLYBDENUM COFACTOR CYTIDYLYLTRANSFERASE"/>
    <property type="match status" value="1"/>
</dbReference>
<dbReference type="EMBL" id="FOIS01000003">
    <property type="protein sequence ID" value="SEW11874.1"/>
    <property type="molecule type" value="Genomic_DNA"/>
</dbReference>
<keyword evidence="3" id="KW-0808">Transferase</keyword>
<gene>
    <name evidence="3" type="ORF">SAMN05216285_2401</name>
</gene>
<dbReference type="eggNOG" id="arCOG01871">
    <property type="taxonomic scope" value="Archaea"/>
</dbReference>
<feature type="region of interest" description="Disordered" evidence="1">
    <location>
        <begin position="1"/>
        <end position="23"/>
    </location>
</feature>
<evidence type="ECO:0000313" key="3">
    <source>
        <dbReference type="EMBL" id="SEW11874.1"/>
    </source>
</evidence>
<organism evidence="3 4">
    <name type="scientific">Natrinema salifodinae</name>
    <dbReference type="NCBI Taxonomy" id="1202768"/>
    <lineage>
        <taxon>Archaea</taxon>
        <taxon>Methanobacteriati</taxon>
        <taxon>Methanobacteriota</taxon>
        <taxon>Stenosarchaea group</taxon>
        <taxon>Halobacteria</taxon>
        <taxon>Halobacteriales</taxon>
        <taxon>Natrialbaceae</taxon>
        <taxon>Natrinema</taxon>
    </lineage>
</organism>
<feature type="compositionally biased region" description="Basic and acidic residues" evidence="1">
    <location>
        <begin position="7"/>
        <end position="21"/>
    </location>
</feature>
<reference evidence="4" key="1">
    <citation type="submission" date="2016-10" db="EMBL/GenBank/DDBJ databases">
        <authorList>
            <person name="Varghese N."/>
        </authorList>
    </citation>
    <scope>NUCLEOTIDE SEQUENCE [LARGE SCALE GENOMIC DNA]</scope>
    <source>
        <strain evidence="4">CGMCC 1.12284</strain>
    </source>
</reference>